<dbReference type="PANTHER" id="PTHR46623">
    <property type="entry name" value="CARBOXYMETHYLENEBUTENOLIDASE-RELATED"/>
    <property type="match status" value="1"/>
</dbReference>
<dbReference type="InterPro" id="IPR029058">
    <property type="entry name" value="AB_hydrolase_fold"/>
</dbReference>
<organism evidence="2 3">
    <name type="scientific">Gordonia prachuapensis</name>
    <dbReference type="NCBI Taxonomy" id="3115651"/>
    <lineage>
        <taxon>Bacteria</taxon>
        <taxon>Bacillati</taxon>
        <taxon>Actinomycetota</taxon>
        <taxon>Actinomycetes</taxon>
        <taxon>Mycobacteriales</taxon>
        <taxon>Gordoniaceae</taxon>
        <taxon>Gordonia</taxon>
    </lineage>
</organism>
<evidence type="ECO:0000313" key="2">
    <source>
        <dbReference type="EMBL" id="MEE4024975.1"/>
    </source>
</evidence>
<reference evidence="2 3" key="1">
    <citation type="submission" date="2024-01" db="EMBL/GenBank/DDBJ databases">
        <title>Draft genome sequence of Gordonia sp. PKS22-38.</title>
        <authorList>
            <person name="Suphannarot A."/>
            <person name="Mingma R."/>
        </authorList>
    </citation>
    <scope>NUCLEOTIDE SEQUENCE [LARGE SCALE GENOMIC DNA]</scope>
    <source>
        <strain evidence="2 3">PKS22-38</strain>
    </source>
</reference>
<keyword evidence="2" id="KW-0378">Hydrolase</keyword>
<dbReference type="GO" id="GO:0016787">
    <property type="term" value="F:hydrolase activity"/>
    <property type="evidence" value="ECO:0007669"/>
    <property type="project" value="UniProtKB-KW"/>
</dbReference>
<dbReference type="InterPro" id="IPR002925">
    <property type="entry name" value="Dienelactn_hydro"/>
</dbReference>
<dbReference type="Proteomes" id="UP001335729">
    <property type="component" value="Unassembled WGS sequence"/>
</dbReference>
<dbReference type="Gene3D" id="3.40.50.1820">
    <property type="entry name" value="alpha/beta hydrolase"/>
    <property type="match status" value="1"/>
</dbReference>
<dbReference type="EC" id="3.1.-.-" evidence="2"/>
<accession>A0ABU7MXB2</accession>
<dbReference type="SUPFAM" id="SSF53474">
    <property type="entry name" value="alpha/beta-Hydrolases"/>
    <property type="match status" value="1"/>
</dbReference>
<evidence type="ECO:0000259" key="1">
    <source>
        <dbReference type="Pfam" id="PF01738"/>
    </source>
</evidence>
<dbReference type="PANTHER" id="PTHR46623:SF10">
    <property type="entry name" value="CARBOXYMETHYLENEBUTENOLIDASE HOMOLOG"/>
    <property type="match status" value="1"/>
</dbReference>
<name>A0ABU7MXB2_9ACTN</name>
<protein>
    <submittedName>
        <fullName evidence="2">Dienelactone hydrolase family protein</fullName>
        <ecNumber evidence="2">3.1.-.-</ecNumber>
    </submittedName>
</protein>
<proteinExistence type="predicted"/>
<dbReference type="InterPro" id="IPR051049">
    <property type="entry name" value="Dienelactone_hydrolase-like"/>
</dbReference>
<dbReference type="Pfam" id="PF01738">
    <property type="entry name" value="DLH"/>
    <property type="match status" value="1"/>
</dbReference>
<evidence type="ECO:0000313" key="3">
    <source>
        <dbReference type="Proteomes" id="UP001335729"/>
    </source>
</evidence>
<dbReference type="EMBL" id="JAZDUE010000015">
    <property type="protein sequence ID" value="MEE4024975.1"/>
    <property type="molecule type" value="Genomic_DNA"/>
</dbReference>
<feature type="domain" description="Dienelactone hydrolase" evidence="1">
    <location>
        <begin position="12"/>
        <end position="244"/>
    </location>
</feature>
<comment type="caution">
    <text evidence="2">The sequence shown here is derived from an EMBL/GenBank/DDBJ whole genome shotgun (WGS) entry which is preliminary data.</text>
</comment>
<keyword evidence="3" id="KW-1185">Reference proteome</keyword>
<sequence length="247" mass="26624">MIDIRTDDGVADAYLTRPDGVSGPLPGVLFVIDAIGLRPRTKEMADRIASWGYVVLAPNVFYRHGTATELEPTLDLTDPDSRRPFFAQAMPRVHALTDDLAEADLSRYLDTLRGLDDVADGSVGATGYCAGGRWALLAAATRPDVVGAIGMFHTGGLVTDDSASPHLRLPRVRAEILAIHADRDATMPPEAIAMFEHALTSSGVTHHATVYPGAPHGYTMSDTAAFHPEATEEHFDALRSLFARKLH</sequence>
<gene>
    <name evidence="2" type="ORF">V1Y59_17955</name>
</gene>